<dbReference type="SUPFAM" id="SSF55486">
    <property type="entry name" value="Metalloproteases ('zincins'), catalytic domain"/>
    <property type="match status" value="1"/>
</dbReference>
<organism evidence="2 3">
    <name type="scientific">Pelomonas dachongensis</name>
    <dbReference type="NCBI Taxonomy" id="3299029"/>
    <lineage>
        <taxon>Bacteria</taxon>
        <taxon>Pseudomonadati</taxon>
        <taxon>Pseudomonadota</taxon>
        <taxon>Betaproteobacteria</taxon>
        <taxon>Burkholderiales</taxon>
        <taxon>Sphaerotilaceae</taxon>
        <taxon>Roseateles</taxon>
    </lineage>
</organism>
<proteinExistence type="predicted"/>
<dbReference type="Gene3D" id="3.40.390.10">
    <property type="entry name" value="Collagenase (Catalytic Domain)"/>
    <property type="match status" value="1"/>
</dbReference>
<dbReference type="CDD" id="cd20169">
    <property type="entry name" value="Peptidase_M90_mtfA"/>
    <property type="match status" value="1"/>
</dbReference>
<evidence type="ECO:0000313" key="3">
    <source>
        <dbReference type="Proteomes" id="UP001606300"/>
    </source>
</evidence>
<dbReference type="InterPro" id="IPR042252">
    <property type="entry name" value="MtfA_N"/>
</dbReference>
<dbReference type="Gene3D" id="1.10.472.150">
    <property type="entry name" value="Glucose-regulated metallo-peptidase M90, N-terminal domain"/>
    <property type="match status" value="1"/>
</dbReference>
<accession>A0ABW7ETS7</accession>
<dbReference type="Pfam" id="PF06167">
    <property type="entry name" value="Peptidase_M90"/>
    <property type="match status" value="1"/>
</dbReference>
<protein>
    <submittedName>
        <fullName evidence="2">Zinc-dependent peptidase</fullName>
    </submittedName>
</protein>
<dbReference type="EMBL" id="JBIGHY010000006">
    <property type="protein sequence ID" value="MFG6415655.1"/>
    <property type="molecule type" value="Genomic_DNA"/>
</dbReference>
<dbReference type="RefSeq" id="WP_394471724.1">
    <property type="nucleotide sequence ID" value="NZ_JBIGHY010000006.1"/>
</dbReference>
<sequence>MGGKVRTCKASRQTYVPTMPLLICFAFVLLAAAAIALWPRWVRSRRERIASQPFPPAWRRLLRRHVPLVARLPARQQLRLKGLMQVFLAEKPIIGCRGLKVTDEMRVTIAALACLPLLGAARGLYPELRQILLYPGAFVVERPVTESGGVLSDQRRVLAGESWSQGQVLLAWDEVKRGAATPGDGHNVVIHEFAHQLDQAGGQANGAPALATAADYRRWSTVMQNEFDALRARLAQGEPSLIDAYGATEPAEFFAVISELFFERPLELAAAHPALYAELSRYYRLDPAGWH</sequence>
<keyword evidence="1" id="KW-0472">Membrane</keyword>
<dbReference type="PANTHER" id="PTHR30164:SF2">
    <property type="entry name" value="PROTEIN MTFA"/>
    <property type="match status" value="1"/>
</dbReference>
<gene>
    <name evidence="2" type="ORF">ACG02S_17315</name>
</gene>
<keyword evidence="1" id="KW-1133">Transmembrane helix</keyword>
<evidence type="ECO:0000256" key="1">
    <source>
        <dbReference type="SAM" id="Phobius"/>
    </source>
</evidence>
<reference evidence="2 3" key="1">
    <citation type="submission" date="2024-09" db="EMBL/GenBank/DDBJ databases">
        <title>Novel species of the genus Pelomonas and Roseateles isolated from streams.</title>
        <authorList>
            <person name="Lu H."/>
        </authorList>
    </citation>
    <scope>NUCLEOTIDE SEQUENCE [LARGE SCALE GENOMIC DNA]</scope>
    <source>
        <strain evidence="2 3">DC23W</strain>
    </source>
</reference>
<dbReference type="InterPro" id="IPR024079">
    <property type="entry name" value="MetalloPept_cat_dom_sf"/>
</dbReference>
<keyword evidence="3" id="KW-1185">Reference proteome</keyword>
<dbReference type="InterPro" id="IPR010384">
    <property type="entry name" value="MtfA_fam"/>
</dbReference>
<feature type="transmembrane region" description="Helical" evidence="1">
    <location>
        <begin position="20"/>
        <end position="38"/>
    </location>
</feature>
<comment type="caution">
    <text evidence="2">The sequence shown here is derived from an EMBL/GenBank/DDBJ whole genome shotgun (WGS) entry which is preliminary data.</text>
</comment>
<dbReference type="Proteomes" id="UP001606300">
    <property type="component" value="Unassembled WGS sequence"/>
</dbReference>
<dbReference type="PANTHER" id="PTHR30164">
    <property type="entry name" value="MTFA PEPTIDASE"/>
    <property type="match status" value="1"/>
</dbReference>
<name>A0ABW7ETS7_9BURK</name>
<keyword evidence="1" id="KW-0812">Transmembrane</keyword>
<evidence type="ECO:0000313" key="2">
    <source>
        <dbReference type="EMBL" id="MFG6415655.1"/>
    </source>
</evidence>